<feature type="binding site" evidence="1 3">
    <location>
        <position position="243"/>
    </location>
    <ligand>
        <name>ATP</name>
        <dbReference type="ChEBI" id="CHEBI:30616"/>
    </ligand>
</feature>
<evidence type="ECO:0000256" key="4">
    <source>
        <dbReference type="PIRSR" id="PIRSR612648-3"/>
    </source>
</evidence>
<dbReference type="NCBIfam" id="TIGR02308">
    <property type="entry name" value="RNA_lig_T4_1"/>
    <property type="match status" value="1"/>
</dbReference>
<dbReference type="EMBL" id="KF582788">
    <property type="protein sequence ID" value="AIA80179.1"/>
    <property type="molecule type" value="Genomic_DNA"/>
</dbReference>
<evidence type="ECO:0000256" key="3">
    <source>
        <dbReference type="PIRSR" id="PIRSR612648-2"/>
    </source>
</evidence>
<evidence type="ECO:0000313" key="9">
    <source>
        <dbReference type="Proteomes" id="UP000019733"/>
    </source>
</evidence>
<keyword evidence="1" id="KW-0945">Host-virus interaction</keyword>
<feature type="binding site" evidence="1 3">
    <location>
        <position position="55"/>
    </location>
    <ligand>
        <name>ATP</name>
        <dbReference type="ChEBI" id="CHEBI:30616"/>
    </ligand>
</feature>
<organism evidence="8 9">
    <name type="scientific">Escherichia phage vB_EcoM_JS09</name>
    <dbReference type="NCBI Taxonomy" id="1430444"/>
    <lineage>
        <taxon>Viruses</taxon>
        <taxon>Duplodnaviria</taxon>
        <taxon>Heunggongvirae</taxon>
        <taxon>Uroviricota</taxon>
        <taxon>Caudoviricetes</taxon>
        <taxon>Pantevenvirales</taxon>
        <taxon>Straboviridae</taxon>
        <taxon>Tevenvirinae</taxon>
        <taxon>Mosigvirus</taxon>
        <taxon>Mosigvirus JS09</taxon>
    </lineage>
</organism>
<evidence type="ECO:0000259" key="7">
    <source>
        <dbReference type="Pfam" id="PF20819"/>
    </source>
</evidence>
<comment type="function">
    <text evidence="1">Involved in countering a host defense mechanism which, following viral infection, activates the host anticodon nuclease and shuts off viral translation. Repairs 5'-PO4 and 3'-OH groups in the cleaved host tRNA.</text>
</comment>
<dbReference type="KEGG" id="vg:19524937"/>
<dbReference type="GO" id="GO:0042245">
    <property type="term" value="P:RNA repair"/>
    <property type="evidence" value="ECO:0007669"/>
    <property type="project" value="UniProtKB-UniRule"/>
</dbReference>
<keyword evidence="1 4" id="KW-0460">Magnesium</keyword>
<comment type="similarity">
    <text evidence="1">Belongs to the Tequatrovirus RNA ligase 1 family.</text>
</comment>
<feature type="binding site" evidence="1 3">
    <location>
        <position position="241"/>
    </location>
    <ligand>
        <name>ATP</name>
        <dbReference type="ChEBI" id="CHEBI:30616"/>
    </ligand>
</feature>
<name>A0A060BNQ3_9CAUD</name>
<comment type="cofactor">
    <cofactor evidence="1">
        <name>Mg(2+)</name>
        <dbReference type="ChEBI" id="CHEBI:18420"/>
    </cofactor>
    <text evidence="1">Binds 2 magnesium ions that perform the catalytic activity via a two-metal mechanism. One of the catalytic Mg(2+), which is coordinated by 5 water molecules, engages the lysine nucleophile and the ATP alpha phosphate while the Mg(2+) orients the PPi leaving group.</text>
</comment>
<evidence type="ECO:0000256" key="2">
    <source>
        <dbReference type="PIRSR" id="PIRSR612648-1"/>
    </source>
</evidence>
<feature type="binding site" evidence="1 3">
    <location>
        <position position="38"/>
    </location>
    <ligand>
        <name>ATP</name>
        <dbReference type="ChEBI" id="CHEBI:30616"/>
    </ligand>
</feature>
<dbReference type="Pfam" id="PF20819">
    <property type="entry name" value="T4_Rnl1_C"/>
    <property type="match status" value="1"/>
</dbReference>
<keyword evidence="9" id="KW-1185">Reference proteome</keyword>
<sequence>MEKLYYNLLSLCKSSSDRKFFYSDDVSPIGKKYRIFSYNFASYSDWLLPDALECRGIMFEMDGETPVRIASRPMEKFFNLNENPFTLSINLDDVKYLMTKEDGSLVSTYLDGGTVRFKSKGSIKSDQAVSATSILLDIDHKNLADRLLELCNDGFTANFEYVAPTNKIVLTYPEKRLILLNIRDNNTGEYIEYDDIYLDPVFRKYLVDRFEVPEGDWASDVKSSTNIEGYVAVMKDGSHFKLKTDWYVALHTTRDSISSPEKLFLAIVNGASDDLKAMYADDEFSFKKVELFEKAYLDFLDRSFYICLDTYDKHKGKDRKTYAIEAQAVCKGAQTPWLFGIIMNLYQGGSKEQMMTALESVFIKNHKNFIPEGY</sequence>
<dbReference type="RefSeq" id="YP_009037542.1">
    <property type="nucleotide sequence ID" value="NC_024124.2"/>
</dbReference>
<dbReference type="GO" id="GO:0003972">
    <property type="term" value="F:RNA ligase (ATP) activity"/>
    <property type="evidence" value="ECO:0007669"/>
    <property type="project" value="UniProtKB-UniRule"/>
</dbReference>
<dbReference type="InterPro" id="IPR012648">
    <property type="entry name" value="Rnl1"/>
</dbReference>
<keyword evidence="1 8" id="KW-0436">Ligase</keyword>
<feature type="domain" description="T4 RNA ligase 1 C-terminal" evidence="7">
    <location>
        <begin position="254"/>
        <end position="374"/>
    </location>
</feature>
<evidence type="ECO:0000313" key="8">
    <source>
        <dbReference type="EMBL" id="AIA80179.1"/>
    </source>
</evidence>
<feature type="site" description="Essential for RNA ligase activity" evidence="1 5">
    <location>
        <position position="247"/>
    </location>
</feature>
<dbReference type="Gene3D" id="1.10.3550.20">
    <property type="match status" value="1"/>
</dbReference>
<accession>A0A060BNQ3</accession>
<evidence type="ECO:0000259" key="6">
    <source>
        <dbReference type="Pfam" id="PF09511"/>
    </source>
</evidence>
<protein>
    <recommendedName>
        <fullName evidence="1">RNA ligase 1</fullName>
        <ecNumber evidence="1">6.5.1.3</ecNumber>
    </recommendedName>
    <alternativeName>
        <fullName evidence="1">Rnl1</fullName>
    </alternativeName>
</protein>
<dbReference type="Pfam" id="PF09511">
    <property type="entry name" value="RNA_lig_T4_1"/>
    <property type="match status" value="1"/>
</dbReference>
<feature type="active site" description="N6-AMP-lysine intermediate" evidence="1 2">
    <location>
        <position position="100"/>
    </location>
</feature>
<comment type="catalytic activity">
    <reaction evidence="1">
        <text>ATP + (ribonucleotide)n-3'-hydroxyl + 5'-phospho-(ribonucleotide)m = (ribonucleotide)n+m + AMP + diphosphate.</text>
        <dbReference type="EC" id="6.5.1.3"/>
    </reaction>
</comment>
<dbReference type="OrthoDB" id="8076at10239"/>
<dbReference type="GO" id="GO:0046872">
    <property type="term" value="F:metal ion binding"/>
    <property type="evidence" value="ECO:0007669"/>
    <property type="project" value="UniProtKB-UniRule"/>
</dbReference>
<keyword evidence="1 3" id="KW-0067">ATP-binding</keyword>
<evidence type="ECO:0000256" key="1">
    <source>
        <dbReference type="HAMAP-Rule" id="MF_04149"/>
    </source>
</evidence>
<proteinExistence type="inferred from homology"/>
<keyword evidence="1" id="KW-0692">RNA repair</keyword>
<feature type="site" description="Essential for RNA ligase activity" evidence="1 5">
    <location>
        <position position="160"/>
    </location>
</feature>
<gene>
    <name evidence="8" type="ORF">JS09_0219</name>
</gene>
<dbReference type="InterPro" id="IPR049042">
    <property type="entry name" value="T4_Rnl1_C"/>
</dbReference>
<reference evidence="8" key="1">
    <citation type="submission" date="2015-07" db="EMBL/GenBank/DDBJ databases">
        <title>Isolation and characterization of a novel lytic T4-like coliphage vB_EcoM_JS09 infecting APEC.</title>
        <authorList>
            <person name="Zhou Y."/>
            <person name="Bao H.D."/>
            <person name="Zhang H."/>
            <person name="Wang R."/>
        </authorList>
    </citation>
    <scope>NUCLEOTIDE SEQUENCE</scope>
</reference>
<feature type="binding site" evidence="1 3">
    <location>
        <position position="76"/>
    </location>
    <ligand>
        <name>ATP</name>
        <dbReference type="ChEBI" id="CHEBI:30616"/>
    </ligand>
</feature>
<dbReference type="GeneID" id="19524937"/>
<dbReference type="EC" id="6.5.1.3" evidence="1"/>
<dbReference type="Proteomes" id="UP000019733">
    <property type="component" value="Segment"/>
</dbReference>
<feature type="binding site" evidence="1 4">
    <location>
        <position position="273"/>
    </location>
    <ligand>
        <name>Mg(2+)</name>
        <dbReference type="ChEBI" id="CHEBI:18420"/>
        <note>catalytic</note>
    </ligand>
</feature>
<dbReference type="InterPro" id="IPR019039">
    <property type="entry name" value="T4-Rnl1-like_N"/>
</dbReference>
<feature type="binding site" evidence="1 3">
    <location>
        <position position="160"/>
    </location>
    <ligand>
        <name>ATP</name>
        <dbReference type="ChEBI" id="CHEBI:30616"/>
    </ligand>
</feature>
<feature type="domain" description="T4 RNA ligase 1-like N-terminal" evidence="6">
    <location>
        <begin position="53"/>
        <end position="247"/>
    </location>
</feature>
<keyword evidence="1 4" id="KW-0479">Metal-binding</keyword>
<evidence type="ECO:0000256" key="5">
    <source>
        <dbReference type="PIRSR" id="PIRSR612648-4"/>
    </source>
</evidence>
<dbReference type="HAMAP" id="MF_04149">
    <property type="entry name" value="RNALIG_T4"/>
    <property type="match status" value="1"/>
</dbReference>
<dbReference type="GO" id="GO:0005524">
    <property type="term" value="F:ATP binding"/>
    <property type="evidence" value="ECO:0007669"/>
    <property type="project" value="UniProtKB-UniRule"/>
</dbReference>
<keyword evidence="1" id="KW-1259">Evasion of bacteria-mediated translation shutoff by virus</keyword>
<keyword evidence="1 3" id="KW-0547">Nucleotide-binding</keyword>